<feature type="compositionally biased region" description="Polar residues" evidence="5">
    <location>
        <begin position="61"/>
        <end position="72"/>
    </location>
</feature>
<reference evidence="8" key="4">
    <citation type="submission" date="2025-05" db="UniProtKB">
        <authorList>
            <consortium name="Ensembl"/>
        </authorList>
    </citation>
    <scope>IDENTIFICATION</scope>
</reference>
<dbReference type="Ensembl" id="ENSCAFT00030030278.1">
    <property type="protein sequence ID" value="ENSCAFP00030026403.1"/>
    <property type="gene ID" value="ENSCAFG00030016426.1"/>
</dbReference>
<evidence type="ECO:0000256" key="2">
    <source>
        <dbReference type="ARBA" id="ARBA00007696"/>
    </source>
</evidence>
<dbReference type="InterPro" id="IPR000079">
    <property type="entry name" value="HMGN_fam"/>
</dbReference>
<sequence>VPKGKVSFAKRAVKEESKTRSARWPAKPASAKVEGKPNKETEKAKSSDKKIANNEKKGAKENQTQVTNQKTK</sequence>
<accession>A0A8P0NZJ8</accession>
<dbReference type="Ensembl" id="ENSCAFT00000071830.2">
    <property type="protein sequence ID" value="ENSCAFP00000049587.1"/>
    <property type="gene ID" value="ENSCAFG00000041919.2"/>
</dbReference>
<evidence type="ECO:0000313" key="9">
    <source>
        <dbReference type="Proteomes" id="UP000002254"/>
    </source>
</evidence>
<dbReference type="Ensembl" id="ENSCAFT00040010276.1">
    <property type="protein sequence ID" value="ENSCAFP00040008917.1"/>
    <property type="gene ID" value="ENSCAFG00040005473.1"/>
</dbReference>
<dbReference type="SMART" id="SM00527">
    <property type="entry name" value="HMG17"/>
    <property type="match status" value="1"/>
</dbReference>
<evidence type="ECO:0000313" key="7">
    <source>
        <dbReference type="Ensembl" id="ENSCAFP00030026403.1"/>
    </source>
</evidence>
<evidence type="ECO:0000256" key="1">
    <source>
        <dbReference type="ARBA" id="ARBA00004123"/>
    </source>
</evidence>
<evidence type="ECO:0000313" key="10">
    <source>
        <dbReference type="Proteomes" id="UP000694542"/>
    </source>
</evidence>
<dbReference type="GO" id="GO:0005634">
    <property type="term" value="C:nucleus"/>
    <property type="evidence" value="ECO:0007669"/>
    <property type="project" value="UniProtKB-SubCell"/>
</dbReference>
<evidence type="ECO:0000256" key="4">
    <source>
        <dbReference type="ARBA" id="ARBA00023242"/>
    </source>
</evidence>
<dbReference type="Proteomes" id="UP000002254">
    <property type="component" value="Chromosome 10"/>
</dbReference>
<accession>A0A8C0QD91</accession>
<dbReference type="GO" id="GO:0000785">
    <property type="term" value="C:chromatin"/>
    <property type="evidence" value="ECO:0007669"/>
    <property type="project" value="InterPro"/>
</dbReference>
<reference evidence="6 9" key="1">
    <citation type="journal article" date="2005" name="Nature">
        <title>Genome sequence, comparative analysis and haplotype structure of the domestic dog.</title>
        <authorList>
            <consortium name="Broad Sequencing Platform"/>
            <person name="Lindblad-Toh K."/>
            <person name="Wade C.M."/>
            <person name="Mikkelsen T.S."/>
            <person name="Karlsson E.K."/>
            <person name="Jaffe D.B."/>
            <person name="Kamal M."/>
            <person name="Clamp M."/>
            <person name="Chang J.L."/>
            <person name="Kulbokas E.J. III"/>
            <person name="Zody M.C."/>
            <person name="Mauceli E."/>
            <person name="Xie X."/>
            <person name="Breen M."/>
            <person name="Wayne R.K."/>
            <person name="Ostrander E.A."/>
            <person name="Ponting C.P."/>
            <person name="Galibert F."/>
            <person name="Smith D.R."/>
            <person name="DeJong P.J."/>
            <person name="Kirkness E."/>
            <person name="Alvarez P."/>
            <person name="Biagi T."/>
            <person name="Brockman W."/>
            <person name="Butler J."/>
            <person name="Chin C.W."/>
            <person name="Cook A."/>
            <person name="Cuff J."/>
            <person name="Daly M.J."/>
            <person name="DeCaprio D."/>
            <person name="Gnerre S."/>
            <person name="Grabherr M."/>
            <person name="Kellis M."/>
            <person name="Kleber M."/>
            <person name="Bardeleben C."/>
            <person name="Goodstadt L."/>
            <person name="Heger A."/>
            <person name="Hitte C."/>
            <person name="Kim L."/>
            <person name="Koepfli K.P."/>
            <person name="Parker H.G."/>
            <person name="Pollinger J.P."/>
            <person name="Searle S.M."/>
            <person name="Sutter N.B."/>
            <person name="Thomas R."/>
            <person name="Webber C."/>
            <person name="Baldwin J."/>
            <person name="Abebe A."/>
            <person name="Abouelleil A."/>
            <person name="Aftuck L."/>
            <person name="Ait-Zahra M."/>
            <person name="Aldredge T."/>
            <person name="Allen N."/>
            <person name="An P."/>
            <person name="Anderson S."/>
            <person name="Antoine C."/>
            <person name="Arachchi H."/>
            <person name="Aslam A."/>
            <person name="Ayotte L."/>
            <person name="Bachantsang P."/>
            <person name="Barry A."/>
            <person name="Bayul T."/>
            <person name="Benamara M."/>
            <person name="Berlin A."/>
            <person name="Bessette D."/>
            <person name="Blitshteyn B."/>
            <person name="Bloom T."/>
            <person name="Blye J."/>
            <person name="Boguslavskiy L."/>
            <person name="Bonnet C."/>
            <person name="Boukhgalter B."/>
            <person name="Brown A."/>
            <person name="Cahill P."/>
            <person name="Calixte N."/>
            <person name="Camarata J."/>
            <person name="Cheshatsang Y."/>
            <person name="Chu J."/>
            <person name="Citroen M."/>
            <person name="Collymore A."/>
            <person name="Cooke P."/>
            <person name="Dawoe T."/>
            <person name="Daza R."/>
            <person name="Decktor K."/>
            <person name="DeGray S."/>
            <person name="Dhargay N."/>
            <person name="Dooley K."/>
            <person name="Dooley K."/>
            <person name="Dorje P."/>
            <person name="Dorjee K."/>
            <person name="Dorris L."/>
            <person name="Duffey N."/>
            <person name="Dupes A."/>
            <person name="Egbiremolen O."/>
            <person name="Elong R."/>
            <person name="Falk J."/>
            <person name="Farina A."/>
            <person name="Faro S."/>
            <person name="Ferguson D."/>
            <person name="Ferreira P."/>
            <person name="Fisher S."/>
            <person name="FitzGerald M."/>
            <person name="Foley K."/>
            <person name="Foley C."/>
            <person name="Franke A."/>
            <person name="Friedrich D."/>
            <person name="Gage D."/>
            <person name="Garber M."/>
            <person name="Gearin G."/>
            <person name="Giannoukos G."/>
            <person name="Goode T."/>
            <person name="Goyette A."/>
            <person name="Graham J."/>
            <person name="Grandbois E."/>
            <person name="Gyaltsen K."/>
            <person name="Hafez N."/>
            <person name="Hagopian D."/>
            <person name="Hagos B."/>
            <person name="Hall J."/>
            <person name="Healy C."/>
            <person name="Hegarty R."/>
            <person name="Honan T."/>
            <person name="Horn A."/>
            <person name="Houde N."/>
            <person name="Hughes L."/>
            <person name="Hunnicutt L."/>
            <person name="Husby M."/>
            <person name="Jester B."/>
            <person name="Jones C."/>
            <person name="Kamat A."/>
            <person name="Kanga B."/>
            <person name="Kells C."/>
            <person name="Khazanovich D."/>
            <person name="Kieu A.C."/>
            <person name="Kisner P."/>
            <person name="Kumar M."/>
            <person name="Lance K."/>
            <person name="Landers T."/>
            <person name="Lara M."/>
            <person name="Lee W."/>
            <person name="Leger J.P."/>
            <person name="Lennon N."/>
            <person name="Leuper L."/>
            <person name="LeVine S."/>
            <person name="Liu J."/>
            <person name="Liu X."/>
            <person name="Lokyitsang Y."/>
            <person name="Lokyitsang T."/>
            <person name="Lui A."/>
            <person name="Macdonald J."/>
            <person name="Major J."/>
            <person name="Marabella R."/>
            <person name="Maru K."/>
            <person name="Matthews C."/>
            <person name="McDonough S."/>
            <person name="Mehta T."/>
            <person name="Meldrim J."/>
            <person name="Melnikov A."/>
            <person name="Meneus L."/>
            <person name="Mihalev A."/>
            <person name="Mihova T."/>
            <person name="Miller K."/>
            <person name="Mittelman R."/>
            <person name="Mlenga V."/>
            <person name="Mulrain L."/>
            <person name="Munson G."/>
            <person name="Navidi A."/>
            <person name="Naylor J."/>
            <person name="Nguyen T."/>
            <person name="Nguyen N."/>
            <person name="Nguyen C."/>
            <person name="Nguyen T."/>
            <person name="Nicol R."/>
            <person name="Norbu N."/>
            <person name="Norbu C."/>
            <person name="Novod N."/>
            <person name="Nyima T."/>
            <person name="Olandt P."/>
            <person name="O'Neill B."/>
            <person name="O'Neill K."/>
            <person name="Osman S."/>
            <person name="Oyono L."/>
            <person name="Patti C."/>
            <person name="Perrin D."/>
            <person name="Phunkhang P."/>
            <person name="Pierre F."/>
            <person name="Priest M."/>
            <person name="Rachupka A."/>
            <person name="Raghuraman S."/>
            <person name="Rameau R."/>
            <person name="Ray V."/>
            <person name="Raymond C."/>
            <person name="Rege F."/>
            <person name="Rise C."/>
            <person name="Rogers J."/>
            <person name="Rogov P."/>
            <person name="Sahalie J."/>
            <person name="Settipalli S."/>
            <person name="Sharpe T."/>
            <person name="Shea T."/>
            <person name="Sheehan M."/>
            <person name="Sherpa N."/>
            <person name="Shi J."/>
            <person name="Shih D."/>
            <person name="Sloan J."/>
            <person name="Smith C."/>
            <person name="Sparrow T."/>
            <person name="Stalker J."/>
            <person name="Stange-Thomann N."/>
            <person name="Stavropoulos S."/>
            <person name="Stone C."/>
            <person name="Stone S."/>
            <person name="Sykes S."/>
            <person name="Tchuinga P."/>
            <person name="Tenzing P."/>
            <person name="Tesfaye S."/>
            <person name="Thoulutsang D."/>
            <person name="Thoulutsang Y."/>
            <person name="Topham K."/>
            <person name="Topping I."/>
            <person name="Tsamla T."/>
            <person name="Vassiliev H."/>
            <person name="Venkataraman V."/>
            <person name="Vo A."/>
            <person name="Wangchuk T."/>
            <person name="Wangdi T."/>
            <person name="Weiand M."/>
            <person name="Wilkinson J."/>
            <person name="Wilson A."/>
            <person name="Yadav S."/>
            <person name="Yang S."/>
            <person name="Yang X."/>
            <person name="Young G."/>
            <person name="Yu Q."/>
            <person name="Zainoun J."/>
            <person name="Zembek L."/>
            <person name="Zimmer A."/>
            <person name="Lander E.S."/>
        </authorList>
    </citation>
    <scope>NUCLEOTIDE SEQUENCE [LARGE SCALE GENOMIC DNA]</scope>
    <source>
        <strain evidence="6">Boxer</strain>
    </source>
</reference>
<evidence type="ECO:0000256" key="3">
    <source>
        <dbReference type="ARBA" id="ARBA00023125"/>
    </source>
</evidence>
<comment type="similarity">
    <text evidence="2">Belongs to the HMGN family.</text>
</comment>
<keyword evidence="3" id="KW-0238">DNA-binding</keyword>
<protein>
    <submittedName>
        <fullName evidence="8">Uncharacterized protein</fullName>
    </submittedName>
</protein>
<comment type="subcellular location">
    <subcellularLocation>
        <location evidence="1">Nucleus</location>
    </subcellularLocation>
</comment>
<dbReference type="Proteomes" id="UP000694542">
    <property type="component" value="Chromosome 10"/>
</dbReference>
<feature type="region of interest" description="Disordered" evidence="5">
    <location>
        <begin position="1"/>
        <end position="72"/>
    </location>
</feature>
<dbReference type="Proteomes" id="UP000694429">
    <property type="component" value="Chromosome 10"/>
</dbReference>
<evidence type="ECO:0000256" key="5">
    <source>
        <dbReference type="SAM" id="MobiDB-lite"/>
    </source>
</evidence>
<reference evidence="8" key="2">
    <citation type="submission" date="2018-10" db="EMBL/GenBank/DDBJ databases">
        <title>De novo assembly of a Great Dane genome.</title>
        <authorList>
            <person name="Kidd J.M."/>
            <person name="Pendleton A.L."/>
            <person name="Shen F."/>
            <person name="Emery S."/>
        </authorList>
    </citation>
    <scope>NUCLEOTIDE SEQUENCE [LARGE SCALE GENOMIC DNA]</scope>
    <source>
        <strain evidence="8">Great Dane</strain>
    </source>
</reference>
<keyword evidence="4" id="KW-0539">Nucleus</keyword>
<feature type="compositionally biased region" description="Basic and acidic residues" evidence="5">
    <location>
        <begin position="33"/>
        <end position="60"/>
    </location>
</feature>
<dbReference type="GO" id="GO:0031492">
    <property type="term" value="F:nucleosomal DNA binding"/>
    <property type="evidence" value="ECO:0007669"/>
    <property type="project" value="InterPro"/>
</dbReference>
<evidence type="ECO:0000313" key="8">
    <source>
        <dbReference type="Ensembl" id="ENSCAFP00040008917.1"/>
    </source>
</evidence>
<dbReference type="AlphaFoldDB" id="A0A8C0QD91"/>
<proteinExistence type="inferred from homology"/>
<reference evidence="7" key="3">
    <citation type="submission" date="2019-03" db="EMBL/GenBank/DDBJ databases">
        <authorList>
            <person name="Warren W.C."/>
            <person name="Johnson G.S."/>
        </authorList>
    </citation>
    <scope>NUCLEOTIDE SEQUENCE [LARGE SCALE GENOMIC DNA]</scope>
    <source>
        <strain evidence="7">Basenji</strain>
    </source>
</reference>
<dbReference type="Pfam" id="PF01101">
    <property type="entry name" value="HMG14_17"/>
    <property type="match status" value="1"/>
</dbReference>
<evidence type="ECO:0000313" key="6">
    <source>
        <dbReference type="Ensembl" id="ENSCAFP00000049587.1"/>
    </source>
</evidence>
<name>A0A8C0QD91_CANLF</name>
<organism evidence="8 10">
    <name type="scientific">Canis lupus familiaris</name>
    <name type="common">Dog</name>
    <name type="synonym">Canis familiaris</name>
    <dbReference type="NCBI Taxonomy" id="9615"/>
    <lineage>
        <taxon>Eukaryota</taxon>
        <taxon>Metazoa</taxon>
        <taxon>Chordata</taxon>
        <taxon>Craniata</taxon>
        <taxon>Vertebrata</taxon>
        <taxon>Euteleostomi</taxon>
        <taxon>Mammalia</taxon>
        <taxon>Eutheria</taxon>
        <taxon>Laurasiatheria</taxon>
        <taxon>Carnivora</taxon>
        <taxon>Caniformia</taxon>
        <taxon>Canidae</taxon>
        <taxon>Canis</taxon>
    </lineage>
</organism>